<dbReference type="PROSITE" id="PS50941">
    <property type="entry name" value="CHIT_BIND_I_2"/>
    <property type="match status" value="3"/>
</dbReference>
<dbReference type="Pfam" id="PF00187">
    <property type="entry name" value="Chitin_bind_1"/>
    <property type="match status" value="1"/>
</dbReference>
<dbReference type="EMBL" id="MCFH01000035">
    <property type="protein sequence ID" value="ORX46459.1"/>
    <property type="molecule type" value="Genomic_DNA"/>
</dbReference>
<organism evidence="6 7">
    <name type="scientific">Piromyces finnis</name>
    <dbReference type="NCBI Taxonomy" id="1754191"/>
    <lineage>
        <taxon>Eukaryota</taxon>
        <taxon>Fungi</taxon>
        <taxon>Fungi incertae sedis</taxon>
        <taxon>Chytridiomycota</taxon>
        <taxon>Chytridiomycota incertae sedis</taxon>
        <taxon>Neocallimastigomycetes</taxon>
        <taxon>Neocallimastigales</taxon>
        <taxon>Neocallimastigaceae</taxon>
        <taxon>Piromyces</taxon>
    </lineage>
</organism>
<feature type="disulfide bond" evidence="3">
    <location>
        <begin position="431"/>
        <end position="445"/>
    </location>
</feature>
<dbReference type="InterPro" id="IPR018371">
    <property type="entry name" value="Chitin-binding_1_CS"/>
</dbReference>
<feature type="domain" description="Chitin-binding type-1" evidence="5">
    <location>
        <begin position="416"/>
        <end position="458"/>
    </location>
</feature>
<comment type="caution">
    <text evidence="3">Lacks conserved residue(s) required for the propagation of feature annotation.</text>
</comment>
<dbReference type="GO" id="GO:0008061">
    <property type="term" value="F:chitin binding"/>
    <property type="evidence" value="ECO:0007669"/>
    <property type="project" value="UniProtKB-UniRule"/>
</dbReference>
<dbReference type="PROSITE" id="PS00026">
    <property type="entry name" value="CHIT_BIND_I_1"/>
    <property type="match status" value="1"/>
</dbReference>
<reference evidence="6 7" key="1">
    <citation type="submission" date="2016-08" db="EMBL/GenBank/DDBJ databases">
        <title>Genomes of anaerobic fungi encode conserved fungal cellulosomes for biomass hydrolysis.</title>
        <authorList>
            <consortium name="DOE Joint Genome Institute"/>
            <person name="Haitjema C.H."/>
            <person name="Gilmore S.P."/>
            <person name="Henske J.K."/>
            <person name="Solomon K.V."/>
            <person name="De Groot R."/>
            <person name="Kuo A."/>
            <person name="Mondo S.J."/>
            <person name="Salamov A.A."/>
            <person name="Labutti K."/>
            <person name="Zhao Z."/>
            <person name="Chiniquy J."/>
            <person name="Barry K."/>
            <person name="Brewer H.M."/>
            <person name="Purvine S.O."/>
            <person name="Wright A.T."/>
            <person name="Boxma B."/>
            <person name="Van Alen T."/>
            <person name="Hackstein J.H."/>
            <person name="Baker S.E."/>
            <person name="Grigoriev I.V."/>
            <person name="O'Malley M.A."/>
        </authorList>
    </citation>
    <scope>NUCLEOTIDE SEQUENCE [LARGE SCALE GENOMIC DNA]</scope>
    <source>
        <strain evidence="7">finn</strain>
    </source>
</reference>
<dbReference type="PROSITE" id="PS51450">
    <property type="entry name" value="LRR"/>
    <property type="match status" value="1"/>
</dbReference>
<evidence type="ECO:0000256" key="3">
    <source>
        <dbReference type="PROSITE-ProRule" id="PRU00261"/>
    </source>
</evidence>
<protein>
    <recommendedName>
        <fullName evidence="5">Chitin-binding type-1 domain-containing protein</fullName>
    </recommendedName>
</protein>
<dbReference type="InterPro" id="IPR001611">
    <property type="entry name" value="Leu-rich_rpt"/>
</dbReference>
<keyword evidence="1 3" id="KW-0147">Chitin-binding</keyword>
<dbReference type="InterPro" id="IPR001002">
    <property type="entry name" value="Chitin-bd_1"/>
</dbReference>
<accession>A0A1Y1V3V2</accession>
<feature type="disulfide bond" evidence="3">
    <location>
        <begin position="376"/>
        <end position="388"/>
    </location>
</feature>
<reference evidence="6 7" key="2">
    <citation type="submission" date="2016-08" db="EMBL/GenBank/DDBJ databases">
        <title>Pervasive Adenine N6-methylation of Active Genes in Fungi.</title>
        <authorList>
            <consortium name="DOE Joint Genome Institute"/>
            <person name="Mondo S.J."/>
            <person name="Dannebaum R.O."/>
            <person name="Kuo R.C."/>
            <person name="Labutti K."/>
            <person name="Haridas S."/>
            <person name="Kuo A."/>
            <person name="Salamov A."/>
            <person name="Ahrendt S.R."/>
            <person name="Lipzen A."/>
            <person name="Sullivan W."/>
            <person name="Andreopoulos W.B."/>
            <person name="Clum A."/>
            <person name="Lindquist E."/>
            <person name="Daum C."/>
            <person name="Ramamoorthy G.K."/>
            <person name="Gryganskyi A."/>
            <person name="Culley D."/>
            <person name="Magnuson J.K."/>
            <person name="James T.Y."/>
            <person name="O'Malley M.A."/>
            <person name="Stajich J.E."/>
            <person name="Spatafora J.W."/>
            <person name="Visel A."/>
            <person name="Grigoriev I.V."/>
        </authorList>
    </citation>
    <scope>NUCLEOTIDE SEQUENCE [LARGE SCALE GENOMIC DNA]</scope>
    <source>
        <strain evidence="7">finn</strain>
    </source>
</reference>
<proteinExistence type="predicted"/>
<feature type="domain" description="Chitin-binding type-1" evidence="5">
    <location>
        <begin position="309"/>
        <end position="353"/>
    </location>
</feature>
<feature type="disulfide bond" evidence="3">
    <location>
        <begin position="426"/>
        <end position="438"/>
    </location>
</feature>
<dbReference type="InterPro" id="IPR032675">
    <property type="entry name" value="LRR_dom_sf"/>
</dbReference>
<name>A0A1Y1V3V2_9FUNG</name>
<keyword evidence="4" id="KW-0732">Signal</keyword>
<dbReference type="OrthoDB" id="1193027at2759"/>
<feature type="disulfide bond" evidence="3">
    <location>
        <begin position="381"/>
        <end position="395"/>
    </location>
</feature>
<feature type="disulfide bond" evidence="3">
    <location>
        <begin position="319"/>
        <end position="331"/>
    </location>
</feature>
<dbReference type="CDD" id="cd00035">
    <property type="entry name" value="ChtBD1"/>
    <property type="match status" value="1"/>
</dbReference>
<evidence type="ECO:0000259" key="5">
    <source>
        <dbReference type="PROSITE" id="PS50941"/>
    </source>
</evidence>
<dbReference type="Proteomes" id="UP000193719">
    <property type="component" value="Unassembled WGS sequence"/>
</dbReference>
<keyword evidence="2 3" id="KW-1015">Disulfide bond</keyword>
<evidence type="ECO:0000256" key="2">
    <source>
        <dbReference type="ARBA" id="ARBA00023157"/>
    </source>
</evidence>
<feature type="domain" description="Chitin-binding type-1" evidence="5">
    <location>
        <begin position="366"/>
        <end position="410"/>
    </location>
</feature>
<evidence type="ECO:0000313" key="7">
    <source>
        <dbReference type="Proteomes" id="UP000193719"/>
    </source>
</evidence>
<dbReference type="AlphaFoldDB" id="A0A1Y1V3V2"/>
<dbReference type="InterPro" id="IPR036861">
    <property type="entry name" value="Endochitinase-like_sf"/>
</dbReference>
<dbReference type="Gene3D" id="3.30.60.10">
    <property type="entry name" value="Endochitinase-like"/>
    <property type="match status" value="3"/>
</dbReference>
<dbReference type="Pfam" id="PF13855">
    <property type="entry name" value="LRR_8"/>
    <property type="match status" value="1"/>
</dbReference>
<dbReference type="Gene3D" id="3.80.10.10">
    <property type="entry name" value="Ribonuclease Inhibitor"/>
    <property type="match status" value="1"/>
</dbReference>
<comment type="caution">
    <text evidence="6">The sequence shown here is derived from an EMBL/GenBank/DDBJ whole genome shotgun (WGS) entry which is preliminary data.</text>
</comment>
<dbReference type="SMART" id="SM00270">
    <property type="entry name" value="ChtBD1"/>
    <property type="match status" value="3"/>
</dbReference>
<dbReference type="STRING" id="1754191.A0A1Y1V3V2"/>
<evidence type="ECO:0000256" key="4">
    <source>
        <dbReference type="SAM" id="SignalP"/>
    </source>
</evidence>
<evidence type="ECO:0000313" key="6">
    <source>
        <dbReference type="EMBL" id="ORX46459.1"/>
    </source>
</evidence>
<feature type="disulfide bond" evidence="3">
    <location>
        <begin position="324"/>
        <end position="338"/>
    </location>
</feature>
<evidence type="ECO:0000256" key="1">
    <source>
        <dbReference type="ARBA" id="ARBA00022669"/>
    </source>
</evidence>
<feature type="signal peptide" evidence="4">
    <location>
        <begin position="1"/>
        <end position="21"/>
    </location>
</feature>
<dbReference type="SUPFAM" id="SSF52058">
    <property type="entry name" value="L domain-like"/>
    <property type="match status" value="1"/>
</dbReference>
<dbReference type="PANTHER" id="PTHR47849">
    <property type="entry name" value="CHITIN-BINDING LECTIN 1"/>
    <property type="match status" value="1"/>
</dbReference>
<feature type="chain" id="PRO_5013005452" description="Chitin-binding type-1 domain-containing protein" evidence="4">
    <location>
        <begin position="22"/>
        <end position="459"/>
    </location>
</feature>
<keyword evidence="7" id="KW-1185">Reference proteome</keyword>
<sequence>MFLKNLFTILCFLSFSSVIFANAINQGECDEILKLSGIEGCTPNKDGSIDTVNIGSTEFTQDSINKLSKYDIRNITIRMITIANVTNFEPISSITNLHSINIESDVIKQIPKNFIKYLKHLKSLRILHIELNQEIIEEVSTLADLEKLMFIYCSFDSTLDYNPLKKLSKLELLTMEAYEYHHHRYNKRFTEIPEFIFELKNLKQLTIGDHEITKIPEKLSNLKKLEVLNLSANKIDDVLPESLNTLPELREIYLQYNVNIKGKTLTNAKLESCRYDDSYTLCKAKDMTCLEGYYFEKCSDMDNENYTTNGQCGNGNGRCPDGFCCSKDGWCGKTESHCSILNGCQYQFGTCKGESNQEPQEQETSNGKCGKGIGKCQEGQCCNKYGYCGKTDNHCLVSHGCQSEFGTCHLDKISVDGKCGPLDGRCPNGQCCSKYGWCGSGSNYCDAGCQSLYGKCNGN</sequence>
<gene>
    <name evidence="6" type="ORF">BCR36DRAFT_585271</name>
</gene>
<dbReference type="SUPFAM" id="SSF57016">
    <property type="entry name" value="Plant lectins/antimicrobial peptides"/>
    <property type="match status" value="3"/>
</dbReference>